<dbReference type="PANTHER" id="PTHR30543:SF21">
    <property type="entry name" value="NAD(P)H-DEPENDENT FMN REDUCTASE LOT6"/>
    <property type="match status" value="1"/>
</dbReference>
<dbReference type="InterPro" id="IPR050712">
    <property type="entry name" value="NAD(P)H-dep_reductase"/>
</dbReference>
<feature type="domain" description="NADPH-dependent FMN reductase-like" evidence="1">
    <location>
        <begin position="3"/>
        <end position="157"/>
    </location>
</feature>
<protein>
    <submittedName>
        <fullName evidence="2">Oxidoreductase</fullName>
    </submittedName>
</protein>
<dbReference type="PANTHER" id="PTHR30543">
    <property type="entry name" value="CHROMATE REDUCTASE"/>
    <property type="match status" value="1"/>
</dbReference>
<dbReference type="SUPFAM" id="SSF52218">
    <property type="entry name" value="Flavoproteins"/>
    <property type="match status" value="1"/>
</dbReference>
<name>A0ABQ1JC60_9PROT</name>
<dbReference type="InterPro" id="IPR005025">
    <property type="entry name" value="FMN_Rdtase-like_dom"/>
</dbReference>
<gene>
    <name evidence="2" type="ORF">GCM10011503_12120</name>
</gene>
<dbReference type="InterPro" id="IPR029039">
    <property type="entry name" value="Flavoprotein-like_sf"/>
</dbReference>
<evidence type="ECO:0000259" key="1">
    <source>
        <dbReference type="Pfam" id="PF03358"/>
    </source>
</evidence>
<dbReference type="Gene3D" id="3.40.50.360">
    <property type="match status" value="1"/>
</dbReference>
<organism evidence="2 3">
    <name type="scientific">Henriciella pelagia</name>
    <dbReference type="NCBI Taxonomy" id="1977912"/>
    <lineage>
        <taxon>Bacteria</taxon>
        <taxon>Pseudomonadati</taxon>
        <taxon>Pseudomonadota</taxon>
        <taxon>Alphaproteobacteria</taxon>
        <taxon>Hyphomonadales</taxon>
        <taxon>Hyphomonadaceae</taxon>
        <taxon>Henriciella</taxon>
    </lineage>
</organism>
<keyword evidence="3" id="KW-1185">Reference proteome</keyword>
<dbReference type="Proteomes" id="UP000628854">
    <property type="component" value="Unassembled WGS sequence"/>
</dbReference>
<accession>A0ABQ1JC60</accession>
<evidence type="ECO:0000313" key="2">
    <source>
        <dbReference type="EMBL" id="GGB64867.1"/>
    </source>
</evidence>
<proteinExistence type="predicted"/>
<reference evidence="3" key="1">
    <citation type="journal article" date="2019" name="Int. J. Syst. Evol. Microbiol.">
        <title>The Global Catalogue of Microorganisms (GCM) 10K type strain sequencing project: providing services to taxonomists for standard genome sequencing and annotation.</title>
        <authorList>
            <consortium name="The Broad Institute Genomics Platform"/>
            <consortium name="The Broad Institute Genome Sequencing Center for Infectious Disease"/>
            <person name="Wu L."/>
            <person name="Ma J."/>
        </authorList>
    </citation>
    <scope>NUCLEOTIDE SEQUENCE [LARGE SCALE GENOMIC DNA]</scope>
    <source>
        <strain evidence="3">CGMCC 1.15928</strain>
    </source>
</reference>
<evidence type="ECO:0000313" key="3">
    <source>
        <dbReference type="Proteomes" id="UP000628854"/>
    </source>
</evidence>
<dbReference type="EMBL" id="BMKF01000001">
    <property type="protein sequence ID" value="GGB64867.1"/>
    <property type="molecule type" value="Genomic_DNA"/>
</dbReference>
<comment type="caution">
    <text evidence="2">The sequence shown here is derived from an EMBL/GenBank/DDBJ whole genome shotgun (WGS) entry which is preliminary data.</text>
</comment>
<sequence length="188" mass="20062">MPVKLLALSGSLREGSFNQKLVNRAAAIAAEAGADVTSIHLSDYRLPLYDQAVETSEFPKAALELKRLFAAHDGFLIASPEHNGSISAALKNVIDWVSRPVGDEAPLALTGFRGKTVGVMSASIGPFGGLRSLMHLRQILGTIQALVVTEQVLVPFAGKAFEGEELVDELPNALLPPLVQRVIELAEK</sequence>
<dbReference type="Pfam" id="PF03358">
    <property type="entry name" value="FMN_red"/>
    <property type="match status" value="1"/>
</dbReference>
<dbReference type="RefSeq" id="WP_084393415.1">
    <property type="nucleotide sequence ID" value="NZ_BMKF01000001.1"/>
</dbReference>